<reference evidence="12" key="1">
    <citation type="submission" date="2014-11" db="EMBL/GenBank/DDBJ databases">
        <title>Draft genome sequence of Hydrogenophaga intermedia S1.</title>
        <authorList>
            <person name="Gan H.M."/>
            <person name="Chew T.H."/>
            <person name="Stolz A."/>
        </authorList>
    </citation>
    <scope>NUCLEOTIDE SEQUENCE [LARGE SCALE GENOMIC DNA]</scope>
    <source>
        <strain evidence="12">S1</strain>
    </source>
</reference>
<evidence type="ECO:0000313" key="12">
    <source>
        <dbReference type="Proteomes" id="UP000028878"/>
    </source>
</evidence>
<dbReference type="EC" id="5.1.3.2" evidence="5 9"/>
<evidence type="ECO:0000259" key="10">
    <source>
        <dbReference type="Pfam" id="PF16363"/>
    </source>
</evidence>
<dbReference type="PANTHER" id="PTHR43725">
    <property type="entry name" value="UDP-GLUCOSE 4-EPIMERASE"/>
    <property type="match status" value="1"/>
</dbReference>
<comment type="catalytic activity">
    <reaction evidence="1 9">
        <text>UDP-alpha-D-glucose = UDP-alpha-D-galactose</text>
        <dbReference type="Rhea" id="RHEA:22168"/>
        <dbReference type="ChEBI" id="CHEBI:58885"/>
        <dbReference type="ChEBI" id="CHEBI:66914"/>
        <dbReference type="EC" id="5.1.3.2"/>
    </reaction>
</comment>
<keyword evidence="9" id="KW-0119">Carbohydrate metabolism</keyword>
<keyword evidence="8 9" id="KW-0413">Isomerase</keyword>
<sequence length="343" mass="37276">MKILLTGGAGYIGSHTAVALVEAGYAPIVLDNFANSHPVVMERLQRITGQALPLERGDVLDTPWLTDVLRRHRPVGVVHFAGDKAVGESVADPLKYYRNNLGGATSLLQAMSTVAADDPSLPPTLVFSSSATVYGDPVRVPITEDFARSHTNPYGHTKLVIEDMLSALQTAQPHWRIGTLRYFNPVGAHRSGLIGEDPAGIPNNLMPFVAQVAVGAREHLNVFGDDYPTPDGTGVRDFIHVMDLARGHVAAIQALLGRGESFTVNLGTGRGHSVLEVVAAFEKASERPVPYRVTPRRAGDVAQCWADPSLARQLLGWQARHTLDEMCADAWRWQRQNPNGYRS</sequence>
<dbReference type="NCBIfam" id="NF007956">
    <property type="entry name" value="PRK10675.1"/>
    <property type="match status" value="1"/>
</dbReference>
<dbReference type="PANTHER" id="PTHR43725:SF47">
    <property type="entry name" value="UDP-GLUCOSE 4-EPIMERASE"/>
    <property type="match status" value="1"/>
</dbReference>
<comment type="cofactor">
    <cofactor evidence="2 9">
        <name>NAD(+)</name>
        <dbReference type="ChEBI" id="CHEBI:57540"/>
    </cofactor>
</comment>
<protein>
    <recommendedName>
        <fullName evidence="6 9">UDP-glucose 4-epimerase</fullName>
        <ecNumber evidence="5 9">5.1.3.2</ecNumber>
    </recommendedName>
</protein>
<keyword evidence="7 9" id="KW-0520">NAD</keyword>
<organism evidence="11 12">
    <name type="scientific">Hydrogenophaga intermedia</name>
    <dbReference type="NCBI Taxonomy" id="65786"/>
    <lineage>
        <taxon>Bacteria</taxon>
        <taxon>Pseudomonadati</taxon>
        <taxon>Pseudomonadota</taxon>
        <taxon>Betaproteobacteria</taxon>
        <taxon>Burkholderiales</taxon>
        <taxon>Comamonadaceae</taxon>
        <taxon>Hydrogenophaga</taxon>
    </lineage>
</organism>
<dbReference type="NCBIfam" id="TIGR01179">
    <property type="entry name" value="galE"/>
    <property type="match status" value="1"/>
</dbReference>
<feature type="domain" description="NAD(P)-binding" evidence="10">
    <location>
        <begin position="4"/>
        <end position="329"/>
    </location>
</feature>
<keyword evidence="12" id="KW-1185">Reference proteome</keyword>
<dbReference type="GO" id="GO:0006012">
    <property type="term" value="P:galactose metabolic process"/>
    <property type="evidence" value="ECO:0007669"/>
    <property type="project" value="UniProtKB-UniPathway"/>
</dbReference>
<comment type="similarity">
    <text evidence="4 9">Belongs to the NAD(P)-dependent epimerase/dehydratase family.</text>
</comment>
<evidence type="ECO:0000256" key="3">
    <source>
        <dbReference type="ARBA" id="ARBA00004947"/>
    </source>
</evidence>
<dbReference type="Proteomes" id="UP000028878">
    <property type="component" value="Unassembled WGS sequence"/>
</dbReference>
<evidence type="ECO:0000256" key="2">
    <source>
        <dbReference type="ARBA" id="ARBA00001911"/>
    </source>
</evidence>
<dbReference type="SUPFAM" id="SSF51735">
    <property type="entry name" value="NAD(P)-binding Rossmann-fold domains"/>
    <property type="match status" value="1"/>
</dbReference>
<dbReference type="AlphaFoldDB" id="A0A1L1PAB8"/>
<evidence type="ECO:0000256" key="8">
    <source>
        <dbReference type="ARBA" id="ARBA00023235"/>
    </source>
</evidence>
<evidence type="ECO:0000256" key="4">
    <source>
        <dbReference type="ARBA" id="ARBA00007637"/>
    </source>
</evidence>
<comment type="pathway">
    <text evidence="3 9">Carbohydrate metabolism; galactose metabolism.</text>
</comment>
<dbReference type="Gene3D" id="3.40.50.720">
    <property type="entry name" value="NAD(P)-binding Rossmann-like Domain"/>
    <property type="match status" value="1"/>
</dbReference>
<evidence type="ECO:0000256" key="6">
    <source>
        <dbReference type="ARBA" id="ARBA00018569"/>
    </source>
</evidence>
<evidence type="ECO:0000256" key="9">
    <source>
        <dbReference type="RuleBase" id="RU366046"/>
    </source>
</evidence>
<dbReference type="InterPro" id="IPR016040">
    <property type="entry name" value="NAD(P)-bd_dom"/>
</dbReference>
<dbReference type="Gene3D" id="3.90.25.10">
    <property type="entry name" value="UDP-galactose 4-epimerase, domain 1"/>
    <property type="match status" value="1"/>
</dbReference>
<dbReference type="EMBL" id="CCAE010000001">
    <property type="protein sequence ID" value="CDN85704.1"/>
    <property type="molecule type" value="Genomic_DNA"/>
</dbReference>
<dbReference type="CDD" id="cd05247">
    <property type="entry name" value="UDP_G4E_1_SDR_e"/>
    <property type="match status" value="1"/>
</dbReference>
<evidence type="ECO:0000256" key="7">
    <source>
        <dbReference type="ARBA" id="ARBA00023027"/>
    </source>
</evidence>
<gene>
    <name evidence="11" type="ORF">BN948_00095</name>
</gene>
<dbReference type="GO" id="GO:0005829">
    <property type="term" value="C:cytosol"/>
    <property type="evidence" value="ECO:0007669"/>
    <property type="project" value="TreeGrafter"/>
</dbReference>
<evidence type="ECO:0000313" key="11">
    <source>
        <dbReference type="EMBL" id="CDN85704.1"/>
    </source>
</evidence>
<dbReference type="Pfam" id="PF16363">
    <property type="entry name" value="GDP_Man_Dehyd"/>
    <property type="match status" value="1"/>
</dbReference>
<dbReference type="UniPathway" id="UPA00214"/>
<evidence type="ECO:0000256" key="1">
    <source>
        <dbReference type="ARBA" id="ARBA00000083"/>
    </source>
</evidence>
<name>A0A1L1PAB8_HYDIT</name>
<proteinExistence type="inferred from homology"/>
<dbReference type="RefSeq" id="WP_009518780.1">
    <property type="nucleotide sequence ID" value="NZ_CCAE010000001.1"/>
</dbReference>
<accession>A0A1L1PAB8</accession>
<dbReference type="GO" id="GO:0003978">
    <property type="term" value="F:UDP-glucose 4-epimerase activity"/>
    <property type="evidence" value="ECO:0007669"/>
    <property type="project" value="UniProtKB-UniRule"/>
</dbReference>
<dbReference type="InterPro" id="IPR036291">
    <property type="entry name" value="NAD(P)-bd_dom_sf"/>
</dbReference>
<dbReference type="InterPro" id="IPR005886">
    <property type="entry name" value="UDP_G4E"/>
</dbReference>
<comment type="subunit">
    <text evidence="9">Homodimer.</text>
</comment>
<evidence type="ECO:0000256" key="5">
    <source>
        <dbReference type="ARBA" id="ARBA00013189"/>
    </source>
</evidence>